<keyword evidence="1" id="KW-0496">Mitochondrion</keyword>
<proteinExistence type="predicted"/>
<protein>
    <submittedName>
        <fullName evidence="1">Uncharacterized protein</fullName>
    </submittedName>
</protein>
<sequence>MVLRQHGFSIFTSLGCLKTIQIVVSGSTRIMEIRFIKVKFLGYAVLNVELCFFDA</sequence>
<accession>A0A101M537</accession>
<gene>
    <name evidence="1" type="ORF">ABT39_MTgene873</name>
</gene>
<dbReference type="PROSITE" id="PS51257">
    <property type="entry name" value="PROKAR_LIPOPROTEIN"/>
    <property type="match status" value="1"/>
</dbReference>
<geneLocation type="mitochondrion" evidence="1"/>
<reference evidence="1" key="1">
    <citation type="journal article" date="2015" name="Genome Biol. Evol.">
        <title>Organellar Genomes of White Spruce (Picea glauca): Assembly and Annotation.</title>
        <authorList>
            <person name="Jackman S.D."/>
            <person name="Warren R.L."/>
            <person name="Gibb E.A."/>
            <person name="Vandervalk B.P."/>
            <person name="Mohamadi H."/>
            <person name="Chu J."/>
            <person name="Raymond A."/>
            <person name="Pleasance S."/>
            <person name="Coope R."/>
            <person name="Wildung M.R."/>
            <person name="Ritland C.E."/>
            <person name="Bousquet J."/>
            <person name="Jones S.J."/>
            <person name="Bohlmann J."/>
            <person name="Birol I."/>
        </authorList>
    </citation>
    <scope>NUCLEOTIDE SEQUENCE [LARGE SCALE GENOMIC DNA]</scope>
    <source>
        <tissue evidence="1">Flushing bud</tissue>
    </source>
</reference>
<organism evidence="1">
    <name type="scientific">Picea glauca</name>
    <name type="common">White spruce</name>
    <name type="synonym">Pinus glauca</name>
    <dbReference type="NCBI Taxonomy" id="3330"/>
    <lineage>
        <taxon>Eukaryota</taxon>
        <taxon>Viridiplantae</taxon>
        <taxon>Streptophyta</taxon>
        <taxon>Embryophyta</taxon>
        <taxon>Tracheophyta</taxon>
        <taxon>Spermatophyta</taxon>
        <taxon>Pinopsida</taxon>
        <taxon>Pinidae</taxon>
        <taxon>Conifers I</taxon>
        <taxon>Pinales</taxon>
        <taxon>Pinaceae</taxon>
        <taxon>Picea</taxon>
    </lineage>
</organism>
<dbReference type="AlphaFoldDB" id="A0A101M537"/>
<evidence type="ECO:0000313" key="1">
    <source>
        <dbReference type="EMBL" id="KUM51027.1"/>
    </source>
</evidence>
<name>A0A101M537_PICGL</name>
<comment type="caution">
    <text evidence="1">The sequence shown here is derived from an EMBL/GenBank/DDBJ whole genome shotgun (WGS) entry which is preliminary data.</text>
</comment>
<dbReference type="EMBL" id="LKAM01000001">
    <property type="protein sequence ID" value="KUM51027.1"/>
    <property type="molecule type" value="Genomic_DNA"/>
</dbReference>